<evidence type="ECO:0000313" key="1">
    <source>
        <dbReference type="EMBL" id="QLL62202.1"/>
    </source>
</evidence>
<keyword evidence="2" id="KW-1185">Reference proteome</keyword>
<organism evidence="1 2">
    <name type="scientific">Sinorhizobium mexicanum</name>
    <dbReference type="NCBI Taxonomy" id="375549"/>
    <lineage>
        <taxon>Bacteria</taxon>
        <taxon>Pseudomonadati</taxon>
        <taxon>Pseudomonadota</taxon>
        <taxon>Alphaproteobacteria</taxon>
        <taxon>Hyphomicrobiales</taxon>
        <taxon>Rhizobiaceae</taxon>
        <taxon>Sinorhizobium/Ensifer group</taxon>
        <taxon>Sinorhizobium</taxon>
    </lineage>
</organism>
<dbReference type="EMBL" id="CP041238">
    <property type="protein sequence ID" value="QLL62202.1"/>
    <property type="molecule type" value="Genomic_DNA"/>
</dbReference>
<accession>A0A859QDE2</accession>
<name>A0A859QDE2_9HYPH</name>
<protein>
    <submittedName>
        <fullName evidence="1">Uncharacterized protein</fullName>
    </submittedName>
</protein>
<reference evidence="1 2" key="1">
    <citation type="submission" date="2019-06" db="EMBL/GenBank/DDBJ databases">
        <title>Complete genome sequence of Ensifer mexicanus ITTG R7 isolated from nodules of Acacia angustissima (Mill.) Kuntze.</title>
        <authorList>
            <person name="Rincon-Rosales R."/>
            <person name="Rogel M.A."/>
            <person name="Guerrero G."/>
            <person name="Rincon-Molina C.I."/>
            <person name="Lopez-Lopez A."/>
            <person name="Martinez-Romero E."/>
        </authorList>
    </citation>
    <scope>NUCLEOTIDE SEQUENCE [LARGE SCALE GENOMIC DNA]</scope>
    <source>
        <strain evidence="1 2">ITTG R7</strain>
    </source>
</reference>
<evidence type="ECO:0000313" key="2">
    <source>
        <dbReference type="Proteomes" id="UP000510721"/>
    </source>
</evidence>
<dbReference type="KEGG" id="emx:FKV68_12495"/>
<dbReference type="AlphaFoldDB" id="A0A859QDE2"/>
<dbReference type="Proteomes" id="UP000510721">
    <property type="component" value="Chromosome"/>
</dbReference>
<dbReference type="RefSeq" id="WP_180938113.1">
    <property type="nucleotide sequence ID" value="NZ_CP041238.1"/>
</dbReference>
<sequence>MFSYAARLVAIVTLVAGVWQIVLGLVISTGYLDPDLVSRFTTVSSLSEGLDEGLYWIMFAVALGTLAEIGLAVRKRRE</sequence>
<proteinExistence type="predicted"/>
<gene>
    <name evidence="1" type="ORF">FKV68_12495</name>
</gene>